<dbReference type="InterPro" id="IPR027417">
    <property type="entry name" value="P-loop_NTPase"/>
</dbReference>
<accession>A0ABS9T8M0</accession>
<sequence>MDIQGGGDVNFGVECPAQLVGRDDDLALIGAFLDEASVNGRALLLVGEPGVGKTVVLDESIAMAAARGIRVLRAGGVEFEASVAYSGLNQLLFPLRESFGELSDVHREALEVALGFGGGRPPNRLLMSNAALLCVRNAAVRRPLLLVVDDLPWLDRASATVLGFVARRLAGSRVGFLGAARSHTGSSFEGGDLPDHELRPLDGTAASELVARRFPALAPSVRQRLLSEARGNPLALLELPQALTSPQQQAVESLPAVLPLTQRLQALFASRISALPEACRNIMLLAALDRSGGRDALRAAAACYGLESVAPAEHDQLVHVDEVAGRFEFRHPLIRSAVVDVSTAVERRGAHRRLAEVMGEHPERRAWHLGEGVVGPDEHVAQRLEEAAHLAQSRGDAVGAIASLTRAADLSLNSVVRASRLAEAAYLGVDSVGELLSASHLLDEARRTNPAGGASLHAVIATAILLIDGDGDVLTAHKLLAEAIETSAKRADAPEKALVEALYTLLLLCWFAGRRELWEPAFAAIDRLTPNVPESLWILSRTYSDPARMAQAATPVLDALLDVVCDETDPTRIVRLGAASFYLDRLPATRDGHWWIVREGREGRIAVRRHVAALMHLCHDTFHTGRWDTMAELTNEGARLCEEHGYRFFIWYFRHARGLHAAVRGDHEASQEVTDELMRWAGARGARGVEWVVIHARTLNYIGQSDYEAAYREAIVHNEPGTIASHIPHAMWTSFDLVEAAFKTERTAQAGAHAAAMREADLPALSTRLALLTAGAGAMVADDDQFVDAFDAALALPGNPRWPFDFARVRLAYGERLRRARATAGARLQLSAAAEIFERLGAQPWLERAGNELRATGISKPRGCTTTSPVLTPQQRVIAELAGSGLTNKQIGERLFLSHRTVGARLYQIYPILGITSRAALRDALTALPEDPPDGDMPAGLSGQPGDGT</sequence>
<protein>
    <submittedName>
        <fullName evidence="5">AAA family ATPase</fullName>
    </submittedName>
</protein>
<dbReference type="EMBL" id="JAKXMK010000003">
    <property type="protein sequence ID" value="MCH6164860.1"/>
    <property type="molecule type" value="Genomic_DNA"/>
</dbReference>
<dbReference type="InterPro" id="IPR041664">
    <property type="entry name" value="AAA_16"/>
</dbReference>
<gene>
    <name evidence="5" type="ORF">MMF94_04110</name>
</gene>
<dbReference type="Proteomes" id="UP001299970">
    <property type="component" value="Unassembled WGS sequence"/>
</dbReference>
<evidence type="ECO:0000313" key="5">
    <source>
        <dbReference type="EMBL" id="MCH6164860.1"/>
    </source>
</evidence>
<organism evidence="5 6">
    <name type="scientific">Pseudonocardia alaniniphila</name>
    <dbReference type="NCBI Taxonomy" id="75291"/>
    <lineage>
        <taxon>Bacteria</taxon>
        <taxon>Bacillati</taxon>
        <taxon>Actinomycetota</taxon>
        <taxon>Actinomycetes</taxon>
        <taxon>Pseudonocardiales</taxon>
        <taxon>Pseudonocardiaceae</taxon>
        <taxon>Pseudonocardia</taxon>
    </lineage>
</organism>
<dbReference type="SUPFAM" id="SSF46894">
    <property type="entry name" value="C-terminal effector domain of the bipartite response regulators"/>
    <property type="match status" value="1"/>
</dbReference>
<dbReference type="Pfam" id="PF13191">
    <property type="entry name" value="AAA_16"/>
    <property type="match status" value="1"/>
</dbReference>
<dbReference type="InterPro" id="IPR016032">
    <property type="entry name" value="Sig_transdc_resp-reg_C-effctor"/>
</dbReference>
<feature type="domain" description="HTH luxR-type" evidence="4">
    <location>
        <begin position="864"/>
        <end position="929"/>
    </location>
</feature>
<evidence type="ECO:0000256" key="1">
    <source>
        <dbReference type="ARBA" id="ARBA00022741"/>
    </source>
</evidence>
<dbReference type="Gene3D" id="1.10.10.10">
    <property type="entry name" value="Winged helix-like DNA-binding domain superfamily/Winged helix DNA-binding domain"/>
    <property type="match status" value="1"/>
</dbReference>
<feature type="region of interest" description="Disordered" evidence="3">
    <location>
        <begin position="927"/>
        <end position="949"/>
    </location>
</feature>
<evidence type="ECO:0000313" key="6">
    <source>
        <dbReference type="Proteomes" id="UP001299970"/>
    </source>
</evidence>
<dbReference type="InterPro" id="IPR000792">
    <property type="entry name" value="Tscrpt_reg_LuxR_C"/>
</dbReference>
<dbReference type="PANTHER" id="PTHR16305:SF35">
    <property type="entry name" value="TRANSCRIPTIONAL ACTIVATOR DOMAIN"/>
    <property type="match status" value="1"/>
</dbReference>
<keyword evidence="1" id="KW-0547">Nucleotide-binding</keyword>
<evidence type="ECO:0000259" key="4">
    <source>
        <dbReference type="PROSITE" id="PS50043"/>
    </source>
</evidence>
<proteinExistence type="predicted"/>
<dbReference type="SMART" id="SM00421">
    <property type="entry name" value="HTH_LUXR"/>
    <property type="match status" value="1"/>
</dbReference>
<comment type="caution">
    <text evidence="5">The sequence shown here is derived from an EMBL/GenBank/DDBJ whole genome shotgun (WGS) entry which is preliminary data.</text>
</comment>
<reference evidence="5 6" key="1">
    <citation type="submission" date="2022-03" db="EMBL/GenBank/DDBJ databases">
        <title>Pseudonocardia alaer sp. nov., a novel actinomycete isolated from reed forest soil.</title>
        <authorList>
            <person name="Wang L."/>
        </authorList>
    </citation>
    <scope>NUCLEOTIDE SEQUENCE [LARGE SCALE GENOMIC DNA]</scope>
    <source>
        <strain evidence="5 6">Y-16303</strain>
    </source>
</reference>
<dbReference type="RefSeq" id="WP_241034882.1">
    <property type="nucleotide sequence ID" value="NZ_BAAAJF010000009.1"/>
</dbReference>
<dbReference type="CDD" id="cd06170">
    <property type="entry name" value="LuxR_C_like"/>
    <property type="match status" value="1"/>
</dbReference>
<keyword evidence="6" id="KW-1185">Reference proteome</keyword>
<dbReference type="InterPro" id="IPR036388">
    <property type="entry name" value="WH-like_DNA-bd_sf"/>
</dbReference>
<dbReference type="PANTHER" id="PTHR16305">
    <property type="entry name" value="TESTICULAR SOLUBLE ADENYLYL CYCLASE"/>
    <property type="match status" value="1"/>
</dbReference>
<dbReference type="SUPFAM" id="SSF52540">
    <property type="entry name" value="P-loop containing nucleoside triphosphate hydrolases"/>
    <property type="match status" value="1"/>
</dbReference>
<keyword evidence="2" id="KW-0067">ATP-binding</keyword>
<dbReference type="Pfam" id="PF00196">
    <property type="entry name" value="GerE"/>
    <property type="match status" value="1"/>
</dbReference>
<dbReference type="PROSITE" id="PS50043">
    <property type="entry name" value="HTH_LUXR_2"/>
    <property type="match status" value="1"/>
</dbReference>
<evidence type="ECO:0000256" key="2">
    <source>
        <dbReference type="ARBA" id="ARBA00022840"/>
    </source>
</evidence>
<evidence type="ECO:0000256" key="3">
    <source>
        <dbReference type="SAM" id="MobiDB-lite"/>
    </source>
</evidence>
<name>A0ABS9T8M0_9PSEU</name>